<gene>
    <name evidence="3" type="ORF">IV45_GL000852</name>
</gene>
<dbReference type="CDD" id="cd05563">
    <property type="entry name" value="PTS_IIB_ascorbate"/>
    <property type="match status" value="1"/>
</dbReference>
<evidence type="ECO:0000256" key="1">
    <source>
        <dbReference type="ARBA" id="ARBA00022679"/>
    </source>
</evidence>
<reference evidence="3 4" key="1">
    <citation type="journal article" date="2015" name="Genome Announc.">
        <title>Expanding the biotechnology potential of lactobacilli through comparative genomics of 213 strains and associated genera.</title>
        <authorList>
            <person name="Sun Z."/>
            <person name="Harris H.M."/>
            <person name="McCann A."/>
            <person name="Guo C."/>
            <person name="Argimon S."/>
            <person name="Zhang W."/>
            <person name="Yang X."/>
            <person name="Jeffery I.B."/>
            <person name="Cooney J.C."/>
            <person name="Kagawa T.F."/>
            <person name="Liu W."/>
            <person name="Song Y."/>
            <person name="Salvetti E."/>
            <person name="Wrobel A."/>
            <person name="Rasinkangas P."/>
            <person name="Parkhill J."/>
            <person name="Rea M.C."/>
            <person name="O'Sullivan O."/>
            <person name="Ritari J."/>
            <person name="Douillard F.P."/>
            <person name="Paul Ross R."/>
            <person name="Yang R."/>
            <person name="Briner A.E."/>
            <person name="Felis G.E."/>
            <person name="de Vos W.M."/>
            <person name="Barrangou R."/>
            <person name="Klaenhammer T.R."/>
            <person name="Caufield P.W."/>
            <person name="Cui Y."/>
            <person name="Zhang H."/>
            <person name="O'Toole P.W."/>
        </authorList>
    </citation>
    <scope>NUCLEOTIDE SEQUENCE [LARGE SCALE GENOMIC DNA]</scope>
    <source>
        <strain evidence="3 4">DSM 17896</strain>
    </source>
</reference>
<comment type="caution">
    <text evidence="3">The sequence shown here is derived from an EMBL/GenBank/DDBJ whole genome shotgun (WGS) entry which is preliminary data.</text>
</comment>
<dbReference type="AlphaFoldDB" id="A0A0R2I4A9"/>
<dbReference type="GO" id="GO:0008982">
    <property type="term" value="F:protein-N(PI)-phosphohistidine-sugar phosphotransferase activity"/>
    <property type="evidence" value="ECO:0007669"/>
    <property type="project" value="InterPro"/>
</dbReference>
<dbReference type="GO" id="GO:0009401">
    <property type="term" value="P:phosphoenolpyruvate-dependent sugar phosphotransferase system"/>
    <property type="evidence" value="ECO:0007669"/>
    <property type="project" value="InterPro"/>
</dbReference>
<dbReference type="EMBL" id="JQBW01000010">
    <property type="protein sequence ID" value="KRN58406.1"/>
    <property type="molecule type" value="Genomic_DNA"/>
</dbReference>
<organism evidence="3 4">
    <name type="scientific">Limosilactobacillus secaliphilus</name>
    <dbReference type="NCBI Taxonomy" id="396268"/>
    <lineage>
        <taxon>Bacteria</taxon>
        <taxon>Bacillati</taxon>
        <taxon>Bacillota</taxon>
        <taxon>Bacilli</taxon>
        <taxon>Lactobacillales</taxon>
        <taxon>Lactobacillaceae</taxon>
        <taxon>Limosilactobacillus</taxon>
    </lineage>
</organism>
<keyword evidence="1 3" id="KW-0808">Transferase</keyword>
<proteinExistence type="predicted"/>
<dbReference type="Gene3D" id="3.40.50.2300">
    <property type="match status" value="1"/>
</dbReference>
<sequence length="104" mass="11373">MSIMKIMSACANGSGTSLMLSRTATKALKDLGFNVTQSDHTSVSEAKGTARNYDVVFTSLPFVKMFDEAEKRGAIVIGVKNVMSKQEVEEAVKNNKKLQEKLNK</sequence>
<name>A0A0R2I4A9_9LACO</name>
<evidence type="ECO:0000313" key="3">
    <source>
        <dbReference type="EMBL" id="KRN58406.1"/>
    </source>
</evidence>
<dbReference type="InterPro" id="IPR036095">
    <property type="entry name" value="PTS_EIIB-like_sf"/>
</dbReference>
<dbReference type="InterPro" id="IPR003501">
    <property type="entry name" value="PTS_EIIB_2/3"/>
</dbReference>
<dbReference type="Pfam" id="PF02302">
    <property type="entry name" value="PTS_IIB"/>
    <property type="match status" value="1"/>
</dbReference>
<dbReference type="PATRIC" id="fig|396268.3.peg.864"/>
<evidence type="ECO:0000259" key="2">
    <source>
        <dbReference type="PROSITE" id="PS51099"/>
    </source>
</evidence>
<accession>A0A0R2I4A9</accession>
<dbReference type="STRING" id="396268.IV45_GL000852"/>
<dbReference type="Proteomes" id="UP000050934">
    <property type="component" value="Unassembled WGS sequence"/>
</dbReference>
<dbReference type="PROSITE" id="PS51099">
    <property type="entry name" value="PTS_EIIB_TYPE_2"/>
    <property type="match status" value="1"/>
</dbReference>
<dbReference type="SUPFAM" id="SSF52794">
    <property type="entry name" value="PTS system IIB component-like"/>
    <property type="match status" value="1"/>
</dbReference>
<dbReference type="InterPro" id="IPR013011">
    <property type="entry name" value="PTS_EIIB_2"/>
</dbReference>
<evidence type="ECO:0000313" key="4">
    <source>
        <dbReference type="Proteomes" id="UP000050934"/>
    </source>
</evidence>
<protein>
    <submittedName>
        <fullName evidence="3">Phosphotransferase system</fullName>
    </submittedName>
</protein>
<feature type="domain" description="PTS EIIB type-2" evidence="2">
    <location>
        <begin position="4"/>
        <end position="100"/>
    </location>
</feature>
<keyword evidence="4" id="KW-1185">Reference proteome</keyword>